<dbReference type="Gene3D" id="1.10.287.950">
    <property type="entry name" value="Methyl-accepting chemotaxis protein"/>
    <property type="match status" value="1"/>
</dbReference>
<keyword evidence="5" id="KW-0812">Transmembrane</keyword>
<evidence type="ECO:0000256" key="4">
    <source>
        <dbReference type="PROSITE-ProRule" id="PRU00284"/>
    </source>
</evidence>
<dbReference type="InterPro" id="IPR033462">
    <property type="entry name" value="Cache_3-Cache_2"/>
</dbReference>
<proteinExistence type="inferred from homology"/>
<feature type="domain" description="Methyl-accepting transducer" evidence="6">
    <location>
        <begin position="395"/>
        <end position="631"/>
    </location>
</feature>
<evidence type="ECO:0000256" key="5">
    <source>
        <dbReference type="SAM" id="Phobius"/>
    </source>
</evidence>
<comment type="subcellular location">
    <subcellularLocation>
        <location evidence="1">Membrane</location>
    </subcellularLocation>
</comment>
<dbReference type="CDD" id="cd06225">
    <property type="entry name" value="HAMP"/>
    <property type="match status" value="1"/>
</dbReference>
<comment type="similarity">
    <text evidence="3">Belongs to the methyl-accepting chemotaxis (MCP) protein family.</text>
</comment>
<dbReference type="SUPFAM" id="SSF103190">
    <property type="entry name" value="Sensory domain-like"/>
    <property type="match status" value="1"/>
</dbReference>
<dbReference type="Gene3D" id="3.30.450.20">
    <property type="entry name" value="PAS domain"/>
    <property type="match status" value="1"/>
</dbReference>
<dbReference type="PROSITE" id="PS50111">
    <property type="entry name" value="CHEMOTAXIS_TRANSDUC_2"/>
    <property type="match status" value="1"/>
</dbReference>
<feature type="domain" description="HAMP" evidence="7">
    <location>
        <begin position="338"/>
        <end position="390"/>
    </location>
</feature>
<dbReference type="Pfam" id="PF17201">
    <property type="entry name" value="Cache_3-Cache_2"/>
    <property type="match status" value="1"/>
</dbReference>
<accession>A0ABS7EAY4</accession>
<sequence>MNYKNWPIAKQIGTLALILTIIIFSLIGSITYFTSSQVLEEKAVAAMQAQMQGTADLIEVQYTSLLMLARRSADVLRAMYPGQFRKPDKTVKVLGKVTPALAHEREQINASKSKVDRFSNLTGGTATLFVRDGDDFLRISTSLKKANGKRALGTYLGKSHPGYATLMKGETYEGYAKLFGKDYMTVYRPIMSIEGDIIGILYIGFDITESLVQLQQAMNKLTIEESGHFLIIRENDQAVVAHPSYAVDTKLDAQKLDGLSVSQALTDKGSWRYNNRNNEDMYAYTVMIPGWNWALIGIAKTSELNEESLKLLSINAIVSILGIIAITVLLFFVLVKTLRPLKELQLQLDKLGKGDLSQEFDTPSSNSNNEVDRITISTSSMAESLRLLITALQQSVSTLEVQAAHAQETAKLNGEEALSLMAQTDQIATAIEEMSTSIRDVATHASEGAHKSQQVDNASREGHNQLSLVVKGLAELSDQLNTSHVSVENVTKESQAISKVTEVINGIAEQTNLLALNAAIEAARAGEQGRGFAVVADEVRTLAQRTQTSIAEISHTIGQLQSQVKNTAKQMGQSHQLGQASATQGEQASSQLNQITESIGELAIASSSIASATEQQSAVAEEITRNLHQITELAREGEQRAGENVDVAQGLTDLALEIKQQISVFKA</sequence>
<dbReference type="SMART" id="SM00283">
    <property type="entry name" value="MA"/>
    <property type="match status" value="1"/>
</dbReference>
<feature type="transmembrane region" description="Helical" evidence="5">
    <location>
        <begin position="12"/>
        <end position="33"/>
    </location>
</feature>
<dbReference type="InterPro" id="IPR029151">
    <property type="entry name" value="Sensor-like_sf"/>
</dbReference>
<organism evidence="8 9">
    <name type="scientific">Shewanella nanhaiensis</name>
    <dbReference type="NCBI Taxonomy" id="2864872"/>
    <lineage>
        <taxon>Bacteria</taxon>
        <taxon>Pseudomonadati</taxon>
        <taxon>Pseudomonadota</taxon>
        <taxon>Gammaproteobacteria</taxon>
        <taxon>Alteromonadales</taxon>
        <taxon>Shewanellaceae</taxon>
        <taxon>Shewanella</taxon>
    </lineage>
</organism>
<evidence type="ECO:0000256" key="3">
    <source>
        <dbReference type="ARBA" id="ARBA00029447"/>
    </source>
</evidence>
<dbReference type="InterPro" id="IPR004089">
    <property type="entry name" value="MCPsignal_dom"/>
</dbReference>
<keyword evidence="5" id="KW-1133">Transmembrane helix</keyword>
<feature type="transmembrane region" description="Helical" evidence="5">
    <location>
        <begin position="311"/>
        <end position="335"/>
    </location>
</feature>
<evidence type="ECO:0000259" key="7">
    <source>
        <dbReference type="PROSITE" id="PS50885"/>
    </source>
</evidence>
<dbReference type="RefSeq" id="WP_220111724.1">
    <property type="nucleotide sequence ID" value="NZ_JAHZST010000028.1"/>
</dbReference>
<dbReference type="PANTHER" id="PTHR32089:SF74">
    <property type="entry name" value="METHYL-ACCEPTING CHEMOTAXIS PROTEIN AER"/>
    <property type="match status" value="1"/>
</dbReference>
<dbReference type="PANTHER" id="PTHR32089">
    <property type="entry name" value="METHYL-ACCEPTING CHEMOTAXIS PROTEIN MCPB"/>
    <property type="match status" value="1"/>
</dbReference>
<dbReference type="EMBL" id="JAHZST010000028">
    <property type="protein sequence ID" value="MBW8186478.1"/>
    <property type="molecule type" value="Genomic_DNA"/>
</dbReference>
<evidence type="ECO:0000259" key="6">
    <source>
        <dbReference type="PROSITE" id="PS50111"/>
    </source>
</evidence>
<comment type="caution">
    <text evidence="8">The sequence shown here is derived from an EMBL/GenBank/DDBJ whole genome shotgun (WGS) entry which is preliminary data.</text>
</comment>
<dbReference type="Pfam" id="PF00015">
    <property type="entry name" value="MCPsignal"/>
    <property type="match status" value="1"/>
</dbReference>
<protein>
    <submittedName>
        <fullName evidence="8">Methyl-accepting chemotaxis protein</fullName>
    </submittedName>
</protein>
<evidence type="ECO:0000256" key="2">
    <source>
        <dbReference type="ARBA" id="ARBA00023224"/>
    </source>
</evidence>
<dbReference type="PRINTS" id="PR00260">
    <property type="entry name" value="CHEMTRNSDUCR"/>
</dbReference>
<feature type="transmembrane region" description="Helical" evidence="5">
    <location>
        <begin position="281"/>
        <end position="299"/>
    </location>
</feature>
<evidence type="ECO:0000313" key="8">
    <source>
        <dbReference type="EMBL" id="MBW8186478.1"/>
    </source>
</evidence>
<dbReference type="PROSITE" id="PS50885">
    <property type="entry name" value="HAMP"/>
    <property type="match status" value="1"/>
</dbReference>
<evidence type="ECO:0000256" key="1">
    <source>
        <dbReference type="ARBA" id="ARBA00004370"/>
    </source>
</evidence>
<dbReference type="SUPFAM" id="SSF58104">
    <property type="entry name" value="Methyl-accepting chemotaxis protein (MCP) signaling domain"/>
    <property type="match status" value="1"/>
</dbReference>
<keyword evidence="9" id="KW-1185">Reference proteome</keyword>
<dbReference type="Proteomes" id="UP001195963">
    <property type="component" value="Unassembled WGS sequence"/>
</dbReference>
<dbReference type="InterPro" id="IPR003660">
    <property type="entry name" value="HAMP_dom"/>
</dbReference>
<name>A0ABS7EAY4_9GAMM</name>
<gene>
    <name evidence="8" type="ORF">K0625_22920</name>
</gene>
<keyword evidence="5" id="KW-0472">Membrane</keyword>
<evidence type="ECO:0000313" key="9">
    <source>
        <dbReference type="Proteomes" id="UP001195963"/>
    </source>
</evidence>
<keyword evidence="2 4" id="KW-0807">Transducer</keyword>
<dbReference type="CDD" id="cd11386">
    <property type="entry name" value="MCP_signal"/>
    <property type="match status" value="1"/>
</dbReference>
<dbReference type="InterPro" id="IPR004090">
    <property type="entry name" value="Chemotax_Me-accpt_rcpt"/>
</dbReference>
<reference evidence="8 9" key="1">
    <citation type="submission" date="2021-07" db="EMBL/GenBank/DDBJ databases">
        <title>Shewanella sp. nov, isolated from SCS.</title>
        <authorList>
            <person name="Cao W.R."/>
        </authorList>
    </citation>
    <scope>NUCLEOTIDE SEQUENCE [LARGE SCALE GENOMIC DNA]</scope>
    <source>
        <strain evidence="8 9">NR704-98</strain>
    </source>
</reference>